<dbReference type="Proteomes" id="UP001055879">
    <property type="component" value="Linkage Group LG05"/>
</dbReference>
<comment type="caution">
    <text evidence="1">The sequence shown here is derived from an EMBL/GenBank/DDBJ whole genome shotgun (WGS) entry which is preliminary data.</text>
</comment>
<organism evidence="1 2">
    <name type="scientific">Arctium lappa</name>
    <name type="common">Greater burdock</name>
    <name type="synonym">Lappa major</name>
    <dbReference type="NCBI Taxonomy" id="4217"/>
    <lineage>
        <taxon>Eukaryota</taxon>
        <taxon>Viridiplantae</taxon>
        <taxon>Streptophyta</taxon>
        <taxon>Embryophyta</taxon>
        <taxon>Tracheophyta</taxon>
        <taxon>Spermatophyta</taxon>
        <taxon>Magnoliopsida</taxon>
        <taxon>eudicotyledons</taxon>
        <taxon>Gunneridae</taxon>
        <taxon>Pentapetalae</taxon>
        <taxon>asterids</taxon>
        <taxon>campanulids</taxon>
        <taxon>Asterales</taxon>
        <taxon>Asteraceae</taxon>
        <taxon>Carduoideae</taxon>
        <taxon>Cardueae</taxon>
        <taxon>Arctiinae</taxon>
        <taxon>Arctium</taxon>
    </lineage>
</organism>
<sequence length="141" mass="15432">MVADGCHLTRETGDNISAAGFSSFQTGYPFHQLPRPWGCGQAGNCVEGALSHAMLLLNRNRIKKSRSLKGNLGLDFGGKRKKSGMDTPQSGGGDGVGSLKLVSGSRKNLIRLRLWPNPKPDKDRFCDIDLRWVDDTPVMYI</sequence>
<accession>A0ACB9C4K8</accession>
<name>A0ACB9C4K8_ARCLA</name>
<keyword evidence="2" id="KW-1185">Reference proteome</keyword>
<reference evidence="1 2" key="2">
    <citation type="journal article" date="2022" name="Mol. Ecol. Resour.">
        <title>The genomes of chicory, endive, great burdock and yacon provide insights into Asteraceae paleo-polyploidization history and plant inulin production.</title>
        <authorList>
            <person name="Fan W."/>
            <person name="Wang S."/>
            <person name="Wang H."/>
            <person name="Wang A."/>
            <person name="Jiang F."/>
            <person name="Liu H."/>
            <person name="Zhao H."/>
            <person name="Xu D."/>
            <person name="Zhang Y."/>
        </authorList>
    </citation>
    <scope>NUCLEOTIDE SEQUENCE [LARGE SCALE GENOMIC DNA]</scope>
    <source>
        <strain evidence="2">cv. Niubang</strain>
    </source>
</reference>
<dbReference type="EMBL" id="CM042051">
    <property type="protein sequence ID" value="KAI3729202.1"/>
    <property type="molecule type" value="Genomic_DNA"/>
</dbReference>
<reference evidence="2" key="1">
    <citation type="journal article" date="2022" name="Mol. Ecol. Resour.">
        <title>The genomes of chicory, endive, great burdock and yacon provide insights into Asteraceae palaeo-polyploidization history and plant inulin production.</title>
        <authorList>
            <person name="Fan W."/>
            <person name="Wang S."/>
            <person name="Wang H."/>
            <person name="Wang A."/>
            <person name="Jiang F."/>
            <person name="Liu H."/>
            <person name="Zhao H."/>
            <person name="Xu D."/>
            <person name="Zhang Y."/>
        </authorList>
    </citation>
    <scope>NUCLEOTIDE SEQUENCE [LARGE SCALE GENOMIC DNA]</scope>
    <source>
        <strain evidence="2">cv. Niubang</strain>
    </source>
</reference>
<evidence type="ECO:0000313" key="1">
    <source>
        <dbReference type="EMBL" id="KAI3729202.1"/>
    </source>
</evidence>
<proteinExistence type="predicted"/>
<evidence type="ECO:0000313" key="2">
    <source>
        <dbReference type="Proteomes" id="UP001055879"/>
    </source>
</evidence>
<protein>
    <submittedName>
        <fullName evidence="1">Uncharacterized protein</fullName>
    </submittedName>
</protein>
<gene>
    <name evidence="1" type="ORF">L6452_17855</name>
</gene>